<comment type="caution">
    <text evidence="3">The sequence shown here is derived from an EMBL/GenBank/DDBJ whole genome shotgun (WGS) entry which is preliminary data.</text>
</comment>
<dbReference type="InterPro" id="IPR025329">
    <property type="entry name" value="DUF4235"/>
</dbReference>
<dbReference type="Pfam" id="PF14019">
    <property type="entry name" value="DUF4235"/>
    <property type="match status" value="1"/>
</dbReference>
<evidence type="ECO:0000313" key="3">
    <source>
        <dbReference type="EMBL" id="RKT77519.1"/>
    </source>
</evidence>
<keyword evidence="4" id="KW-1185">Reference proteome</keyword>
<keyword evidence="1" id="KW-0812">Transmembrane</keyword>
<gene>
    <name evidence="3" type="ORF">DFJ68_0942</name>
    <name evidence="2" type="ORF">FHW14_000362</name>
</gene>
<proteinExistence type="predicted"/>
<organism evidence="3 4">
    <name type="scientific">Terracoccus luteus</name>
    <dbReference type="NCBI Taxonomy" id="53356"/>
    <lineage>
        <taxon>Bacteria</taxon>
        <taxon>Bacillati</taxon>
        <taxon>Actinomycetota</taxon>
        <taxon>Actinomycetes</taxon>
        <taxon>Micrococcales</taxon>
        <taxon>Intrasporangiaceae</taxon>
        <taxon>Terracoccus</taxon>
    </lineage>
</organism>
<sequence length="98" mass="10465">MPREQHGTKTAKMLYRPVGLVGSIAAGALSSFLVGQVWKRATAGDNADPPQALQSEYRLRQVLVAAAVQGAIFATVKALADRGGARAFQRWTGEWPGD</sequence>
<protein>
    <submittedName>
        <fullName evidence="3">Uncharacterized protein DUF4235</fullName>
    </submittedName>
</protein>
<evidence type="ECO:0000313" key="4">
    <source>
        <dbReference type="Proteomes" id="UP000278440"/>
    </source>
</evidence>
<dbReference type="EMBL" id="JACHVT010000001">
    <property type="protein sequence ID" value="MBB2985222.1"/>
    <property type="molecule type" value="Genomic_DNA"/>
</dbReference>
<evidence type="ECO:0000313" key="2">
    <source>
        <dbReference type="EMBL" id="MBB2985222.1"/>
    </source>
</evidence>
<accession>A0A495XVH7</accession>
<dbReference type="Proteomes" id="UP000278440">
    <property type="component" value="Unassembled WGS sequence"/>
</dbReference>
<reference evidence="2 5" key="2">
    <citation type="submission" date="2020-08" db="EMBL/GenBank/DDBJ databases">
        <title>Genomic Encyclopedia of Type Strains, Phase IV (KMG-V): Genome sequencing to study the core and pangenomes of soil and plant-associated prokaryotes.</title>
        <authorList>
            <person name="Whitman W."/>
        </authorList>
    </citation>
    <scope>NUCLEOTIDE SEQUENCE [LARGE SCALE GENOMIC DNA]</scope>
    <source>
        <strain evidence="2 5">B3ACCR2</strain>
    </source>
</reference>
<evidence type="ECO:0000313" key="5">
    <source>
        <dbReference type="Proteomes" id="UP000590811"/>
    </source>
</evidence>
<dbReference type="OrthoDB" id="5244650at2"/>
<evidence type="ECO:0000256" key="1">
    <source>
        <dbReference type="SAM" id="Phobius"/>
    </source>
</evidence>
<keyword evidence="1" id="KW-1133">Transmembrane helix</keyword>
<reference evidence="3 4" key="1">
    <citation type="submission" date="2018-10" db="EMBL/GenBank/DDBJ databases">
        <title>Sequencing the genomes of 1000 actinobacteria strains.</title>
        <authorList>
            <person name="Klenk H.-P."/>
        </authorList>
    </citation>
    <scope>NUCLEOTIDE SEQUENCE [LARGE SCALE GENOMIC DNA]</scope>
    <source>
        <strain evidence="3 4">DSM 44267</strain>
    </source>
</reference>
<keyword evidence="1" id="KW-0472">Membrane</keyword>
<name>A0A495XVH7_9MICO</name>
<dbReference type="AlphaFoldDB" id="A0A495XVH7"/>
<dbReference type="RefSeq" id="WP_121031431.1">
    <property type="nucleotide sequence ID" value="NZ_JACHVT010000001.1"/>
</dbReference>
<feature type="transmembrane region" description="Helical" evidence="1">
    <location>
        <begin position="20"/>
        <end position="38"/>
    </location>
</feature>
<dbReference type="Proteomes" id="UP000590811">
    <property type="component" value="Unassembled WGS sequence"/>
</dbReference>
<dbReference type="EMBL" id="RBXT01000001">
    <property type="protein sequence ID" value="RKT77519.1"/>
    <property type="molecule type" value="Genomic_DNA"/>
</dbReference>